<evidence type="ECO:0000313" key="5">
    <source>
        <dbReference type="Proteomes" id="UP001589776"/>
    </source>
</evidence>
<dbReference type="Pfam" id="PF13786">
    <property type="entry name" value="DUF4179"/>
    <property type="match status" value="1"/>
</dbReference>
<evidence type="ECO:0000259" key="3">
    <source>
        <dbReference type="Pfam" id="PF18705"/>
    </source>
</evidence>
<comment type="caution">
    <text evidence="4">The sequence shown here is derived from an EMBL/GenBank/DDBJ whole genome shotgun (WGS) entry which is preliminary data.</text>
</comment>
<name>A0ABV6DSJ8_9BACL</name>
<organism evidence="4 5">
    <name type="scientific">Paenibacillus chartarius</name>
    <dbReference type="NCBI Taxonomy" id="747481"/>
    <lineage>
        <taxon>Bacteria</taxon>
        <taxon>Bacillati</taxon>
        <taxon>Bacillota</taxon>
        <taxon>Bacilli</taxon>
        <taxon>Bacillales</taxon>
        <taxon>Paenibacillaceae</taxon>
        <taxon>Paenibacillus</taxon>
    </lineage>
</organism>
<keyword evidence="1" id="KW-0472">Membrane</keyword>
<sequence>MFDQQELTPFQENVTLPPPEQLELHIRHGIAQAKQMTEQRRRRRKLTWLSGAAAVCLVLLLAITVRVSPAFASALGEVPGLQLFVKLVQGTSDQGIKLAVGNDFVQSVGVTDEKADASFTVEGIVADESRVVVFYAMRAKDSGKRVRLDRPEVRDASGNRLPTSISWGDPRELELNGTKKSDGLQRGLIDIQVASGGSLPDQIVYHADYRLENVAAEPKMVRAGDTDPFLSAPPGRTEAAGTASFEVTIPIDKARFASMKRTYDLDHWVEADGQRIHFTKATVNPLRIAVEMEYDSANTMQIFDSVDMRLTDERGTVWRSIGGSSSGANRDIVYFESTYFHTGKELYLEGKRFRALDKERAEVVVNTDTAELLRAPDEKLSLEEVSQTDRYTRISFKLKGIEEGDNMGYTVLEGQFKDASGNLHQTGNFGGVVSSWTAGNQDEQTHFVYLNNETYPQPLTFPVYNYPSYLEVPFRIRIE</sequence>
<gene>
    <name evidence="4" type="ORF">ACFFK0_24820</name>
</gene>
<dbReference type="Pfam" id="PF18705">
    <property type="entry name" value="DUF5643"/>
    <property type="match status" value="1"/>
</dbReference>
<evidence type="ECO:0000259" key="2">
    <source>
        <dbReference type="Pfam" id="PF13786"/>
    </source>
</evidence>
<evidence type="ECO:0000256" key="1">
    <source>
        <dbReference type="SAM" id="Phobius"/>
    </source>
</evidence>
<feature type="transmembrane region" description="Helical" evidence="1">
    <location>
        <begin position="46"/>
        <end position="65"/>
    </location>
</feature>
<keyword evidence="5" id="KW-1185">Reference proteome</keyword>
<accession>A0ABV6DSJ8</accession>
<keyword evidence="1" id="KW-0812">Transmembrane</keyword>
<feature type="domain" description="DUF4179" evidence="2">
    <location>
        <begin position="42"/>
        <end position="137"/>
    </location>
</feature>
<dbReference type="EMBL" id="JBHLWN010000100">
    <property type="protein sequence ID" value="MFC0215624.1"/>
    <property type="molecule type" value="Genomic_DNA"/>
</dbReference>
<dbReference type="InterPro" id="IPR025436">
    <property type="entry name" value="DUF4179"/>
</dbReference>
<keyword evidence="1" id="KW-1133">Transmembrane helix</keyword>
<reference evidence="4 5" key="1">
    <citation type="submission" date="2024-09" db="EMBL/GenBank/DDBJ databases">
        <authorList>
            <person name="Sun Q."/>
            <person name="Mori K."/>
        </authorList>
    </citation>
    <scope>NUCLEOTIDE SEQUENCE [LARGE SCALE GENOMIC DNA]</scope>
    <source>
        <strain evidence="4 5">CCM 7759</strain>
    </source>
</reference>
<evidence type="ECO:0000313" key="4">
    <source>
        <dbReference type="EMBL" id="MFC0215624.1"/>
    </source>
</evidence>
<dbReference type="Proteomes" id="UP001589776">
    <property type="component" value="Unassembled WGS sequence"/>
</dbReference>
<protein>
    <submittedName>
        <fullName evidence="4">DUF4179 domain-containing protein</fullName>
    </submittedName>
</protein>
<dbReference type="RefSeq" id="WP_377473078.1">
    <property type="nucleotide sequence ID" value="NZ_JBHLWN010000100.1"/>
</dbReference>
<feature type="domain" description="DUF5643" evidence="3">
    <location>
        <begin position="261"/>
        <end position="363"/>
    </location>
</feature>
<proteinExistence type="predicted"/>
<dbReference type="InterPro" id="IPR040680">
    <property type="entry name" value="DUF5643"/>
</dbReference>